<dbReference type="Proteomes" id="UP000075809">
    <property type="component" value="Unassembled WGS sequence"/>
</dbReference>
<evidence type="ECO:0000256" key="1">
    <source>
        <dbReference type="ARBA" id="ARBA00004496"/>
    </source>
</evidence>
<evidence type="ECO:0000313" key="11">
    <source>
        <dbReference type="Proteomes" id="UP000075809"/>
    </source>
</evidence>
<dbReference type="InterPro" id="IPR024792">
    <property type="entry name" value="RhoGDI_dom_sf"/>
</dbReference>
<keyword evidence="3" id="KW-0963">Cytoplasm</keyword>
<organism evidence="10 11">
    <name type="scientific">Mycetomoellerius zeteki</name>
    <dbReference type="NCBI Taxonomy" id="64791"/>
    <lineage>
        <taxon>Eukaryota</taxon>
        <taxon>Metazoa</taxon>
        <taxon>Ecdysozoa</taxon>
        <taxon>Arthropoda</taxon>
        <taxon>Hexapoda</taxon>
        <taxon>Insecta</taxon>
        <taxon>Pterygota</taxon>
        <taxon>Neoptera</taxon>
        <taxon>Endopterygota</taxon>
        <taxon>Hymenoptera</taxon>
        <taxon>Apocrita</taxon>
        <taxon>Aculeata</taxon>
        <taxon>Formicoidea</taxon>
        <taxon>Formicidae</taxon>
        <taxon>Myrmicinae</taxon>
        <taxon>Mycetomoellerius</taxon>
    </lineage>
</organism>
<evidence type="ECO:0000256" key="4">
    <source>
        <dbReference type="ARBA" id="ARBA00053735"/>
    </source>
</evidence>
<dbReference type="PANTHER" id="PTHR16216:SF2">
    <property type="entry name" value="DYNEIN AXONEMAL ASSEMBLY FACTOR 5"/>
    <property type="match status" value="1"/>
</dbReference>
<gene>
    <name evidence="10" type="ORF">ALC60_13330</name>
</gene>
<name>A0A151WIL1_9HYME</name>
<evidence type="ECO:0000313" key="10">
    <source>
        <dbReference type="EMBL" id="KYQ47575.1"/>
    </source>
</evidence>
<dbReference type="Pfam" id="PF02115">
    <property type="entry name" value="Rho_GDI"/>
    <property type="match status" value="1"/>
</dbReference>
<evidence type="ECO:0000256" key="6">
    <source>
        <dbReference type="ARBA" id="ARBA00080671"/>
    </source>
</evidence>
<reference evidence="10 11" key="1">
    <citation type="submission" date="2015-09" db="EMBL/GenBank/DDBJ databases">
        <title>Trachymyrmex zeteki WGS genome.</title>
        <authorList>
            <person name="Nygaard S."/>
            <person name="Hu H."/>
            <person name="Boomsma J."/>
            <person name="Zhang G."/>
        </authorList>
    </citation>
    <scope>NUCLEOTIDE SEQUENCE [LARGE SCALE GENOMIC DNA]</scope>
    <source>
        <strain evidence="10">Tzet28-1</strain>
        <tissue evidence="10">Whole body</tissue>
    </source>
</reference>
<dbReference type="Pfam" id="PF25757">
    <property type="entry name" value="TPR_DNAAF5"/>
    <property type="match status" value="1"/>
</dbReference>
<evidence type="ECO:0000256" key="3">
    <source>
        <dbReference type="ARBA" id="ARBA00022490"/>
    </source>
</evidence>
<protein>
    <recommendedName>
        <fullName evidence="5">Rho GDP-dissociation inhibitor 3</fullName>
    </recommendedName>
    <alternativeName>
        <fullName evidence="6">Rho-GDI gamma</fullName>
    </alternativeName>
</protein>
<dbReference type="Pfam" id="PF24573">
    <property type="entry name" value="HEAT_DAAF5"/>
    <property type="match status" value="1"/>
</dbReference>
<dbReference type="GO" id="GO:0045505">
    <property type="term" value="F:dynein intermediate chain binding"/>
    <property type="evidence" value="ECO:0007669"/>
    <property type="project" value="TreeGrafter"/>
</dbReference>
<comment type="subcellular location">
    <subcellularLocation>
        <location evidence="1">Cytoplasm</location>
    </subcellularLocation>
</comment>
<feature type="domain" description="Dynein axonemal assembly factor 5 TPR repeats" evidence="9">
    <location>
        <begin position="14"/>
        <end position="300"/>
    </location>
</feature>
<dbReference type="GO" id="GO:0003341">
    <property type="term" value="P:cilium movement"/>
    <property type="evidence" value="ECO:0007669"/>
    <property type="project" value="TreeGrafter"/>
</dbReference>
<dbReference type="GO" id="GO:0007266">
    <property type="term" value="P:Rho protein signal transduction"/>
    <property type="evidence" value="ECO:0007669"/>
    <property type="project" value="InterPro"/>
</dbReference>
<dbReference type="SUPFAM" id="SSF81296">
    <property type="entry name" value="E set domains"/>
    <property type="match status" value="1"/>
</dbReference>
<evidence type="ECO:0000259" key="8">
    <source>
        <dbReference type="Pfam" id="PF24573"/>
    </source>
</evidence>
<dbReference type="GO" id="GO:0036159">
    <property type="term" value="P:inner dynein arm assembly"/>
    <property type="evidence" value="ECO:0007669"/>
    <property type="project" value="TreeGrafter"/>
</dbReference>
<dbReference type="PRINTS" id="PR00492">
    <property type="entry name" value="RHOGDI"/>
</dbReference>
<dbReference type="GO" id="GO:0005094">
    <property type="term" value="F:Rho GDP-dissociation inhibitor activity"/>
    <property type="evidence" value="ECO:0007669"/>
    <property type="project" value="InterPro"/>
</dbReference>
<proteinExistence type="inferred from homology"/>
<keyword evidence="11" id="KW-1185">Reference proteome</keyword>
<dbReference type="InterPro" id="IPR056497">
    <property type="entry name" value="HEAT_DAAF5"/>
</dbReference>
<feature type="domain" description="Dynein axonemal assembly factor 5 HEAT-repeat" evidence="8">
    <location>
        <begin position="309"/>
        <end position="502"/>
    </location>
</feature>
<accession>A0A151WIL1</accession>
<evidence type="ECO:0000259" key="9">
    <source>
        <dbReference type="Pfam" id="PF25757"/>
    </source>
</evidence>
<dbReference type="InterPro" id="IPR057978">
    <property type="entry name" value="TPR_DAAF5"/>
</dbReference>
<dbReference type="Gene3D" id="2.70.50.30">
    <property type="entry name" value="Coagulation Factor XIII, subunit A, domain 1"/>
    <property type="match status" value="1"/>
</dbReference>
<evidence type="ECO:0000256" key="7">
    <source>
        <dbReference type="SAM" id="MobiDB-lite"/>
    </source>
</evidence>
<dbReference type="InterPro" id="IPR011989">
    <property type="entry name" value="ARM-like"/>
</dbReference>
<feature type="region of interest" description="Disordered" evidence="7">
    <location>
        <begin position="856"/>
        <end position="878"/>
    </location>
</feature>
<dbReference type="AlphaFoldDB" id="A0A151WIL1"/>
<dbReference type="InterPro" id="IPR000406">
    <property type="entry name" value="Rho_GDI"/>
</dbReference>
<dbReference type="SUPFAM" id="SSF48371">
    <property type="entry name" value="ARM repeat"/>
    <property type="match status" value="1"/>
</dbReference>
<dbReference type="InterPro" id="IPR016024">
    <property type="entry name" value="ARM-type_fold"/>
</dbReference>
<dbReference type="PANTHER" id="PTHR16216">
    <property type="entry name" value="DYNEIN ASSEMBLY FACTOR 5, AXONEMAL"/>
    <property type="match status" value="1"/>
</dbReference>
<dbReference type="GO" id="GO:0005737">
    <property type="term" value="C:cytoplasm"/>
    <property type="evidence" value="ECO:0007669"/>
    <property type="project" value="UniProtKB-SubCell"/>
</dbReference>
<dbReference type="InterPro" id="IPR014756">
    <property type="entry name" value="Ig_E-set"/>
</dbReference>
<dbReference type="Gene3D" id="1.25.10.10">
    <property type="entry name" value="Leucine-rich Repeat Variant"/>
    <property type="match status" value="2"/>
</dbReference>
<comment type="function">
    <text evidence="4">Inhibits GDP/GTP exchange reaction of RhoB. Interacts specifically with the GDP- and GTP-bound forms of post-translationally processed Rhob and Rhog proteins, both of which show a growth-regulated expression in mammalian cells. Stimulates the release of the GDP-bound but not the GTP-bound RhoB protein. Also inhibits the GDP/GTP exchange of RhoB but shows less ability to inhibit the dissociation of prebound GTP.</text>
</comment>
<dbReference type="FunFam" id="2.70.50.30:FF:000001">
    <property type="entry name" value="Rho GDP-dissociation inhibitor 1"/>
    <property type="match status" value="1"/>
</dbReference>
<dbReference type="GO" id="GO:0036158">
    <property type="term" value="P:outer dynein arm assembly"/>
    <property type="evidence" value="ECO:0007669"/>
    <property type="project" value="TreeGrafter"/>
</dbReference>
<evidence type="ECO:0000256" key="2">
    <source>
        <dbReference type="ARBA" id="ARBA00009758"/>
    </source>
</evidence>
<sequence length="1052" mass="120721">MALDLELSKITVSLQADEKNRRKQALEEILKNISQEEISGRLDDFVKIWENIHRFLVRIMNDNIEVCRDLTLGILKIFLEALPPDDKHIMYIIPIMSRRLGKQELIEPSEEVRLKCVSLLRTIIRKYKDLLAPHIQDVTGILARTVTDNYPNVKKESCRCISDYAKILSRHFYSQSEYLIQPILTNFMHQHYRVRLAAVEAIGDVIQYGNSKSMEEVATPLAQRLFDQSGIVRKAVIEVSGRWLIKLPDRYGWWHRLLPLIMTGFHDELAEIRVKAAEMWDTAGKLYIQENENDEKLKDKMDFLTEDPEHYPSEISRPNLGCRVIAQQNFCKLINGISAELGDWLPDIRMRSAQLLSILILNVEEDVTQHIEKLLPPMYRACNDEDKRIISCVETAARYLGYFVQPKIYCQLVLPTLDESPTIGHLRVFAAIISGSERKALLQQLDKITSFLQQSNICQSKKSNYQCQILSCCNSLLVVCKEDCKAVTQALFNVIFTMYAMSVEPFIREEADRLLEILVNINSLKNIDNLFYNHMKPLITSIHDDCTSWTIYSAESQIFCACLSRNGIAISHNMDLVLSIFKKTMNKDADPELKLRHFILLSEYFLNNQNLYYCIEDPQRFVSTIIEEFIMPGLIWAAGRAAEAIRTAAVCCLCAILQNTIVNPDKKDEINKMQLSTNEENKNSRIPIMAEQFPSIFDKIVPVLISLVDDKAKKTRLYSMRAIHLLVKIGQRLSCLDDEHVHCTYPVILKRLDDGCDDVRYAAVEMLVDVWSAVSKDYDTVFSKSHIDALYTTMIIHLDDPESRFQEIMLDALKSVAQIYPELLHQKLCSCRPNFRNKAGVDTLLEYCQTMSDSTGDHVDALDEEPDVESSYKPPPEKSIEQILETDKEDESLRKYKETLLGEAKSGGIVIDPSDPRKVIVKKLALCVANRPDMELDLTGDLSQLKKQTFVIKEGVSYRIRIDFIVQREIVHGLKYVQKTYRLGVPVDKMTHMVGSYPPKTELQSYTTPAEDAPAGVVARGSYSVSSLFTDDDKHEHLKWEWAFEIKKDWKE</sequence>
<dbReference type="EMBL" id="KQ983089">
    <property type="protein sequence ID" value="KYQ47575.1"/>
    <property type="molecule type" value="Genomic_DNA"/>
</dbReference>
<dbReference type="InterPro" id="IPR052623">
    <property type="entry name" value="DAAF5"/>
</dbReference>
<dbReference type="STRING" id="64791.A0A151WIL1"/>
<evidence type="ECO:0000256" key="5">
    <source>
        <dbReference type="ARBA" id="ARBA00073845"/>
    </source>
</evidence>
<comment type="similarity">
    <text evidence="2">Belongs to the Rho GDI family.</text>
</comment>